<organism evidence="1 2">
    <name type="scientific">Rhizobium altiplani</name>
    <dbReference type="NCBI Taxonomy" id="1864509"/>
    <lineage>
        <taxon>Bacteria</taxon>
        <taxon>Pseudomonadati</taxon>
        <taxon>Pseudomonadota</taxon>
        <taxon>Alphaproteobacteria</taxon>
        <taxon>Hyphomicrobiales</taxon>
        <taxon>Rhizobiaceae</taxon>
        <taxon>Rhizobium/Agrobacterium group</taxon>
        <taxon>Rhizobium</taxon>
    </lineage>
</organism>
<sequence>MQGRRDVLYAGEAVRQWGVSDRETHGARGAVSASGAAGGGVQGYVLAMKPAGRSSWLYHLREDRHRYRRRPLAGFVSAIGRE</sequence>
<evidence type="ECO:0000313" key="2">
    <source>
        <dbReference type="Proteomes" id="UP000068164"/>
    </source>
</evidence>
<protein>
    <submittedName>
        <fullName evidence="1">Uncharacterized protein</fullName>
    </submittedName>
</protein>
<name>A0A120FJ83_9HYPH</name>
<gene>
    <name evidence="1" type="ORF">AS026_11955</name>
</gene>
<accession>A0A120FJ83</accession>
<dbReference type="RefSeq" id="WP_028748401.1">
    <property type="nucleotide sequence ID" value="NZ_LNCD01000096.1"/>
</dbReference>
<proteinExistence type="predicted"/>
<evidence type="ECO:0000313" key="1">
    <source>
        <dbReference type="EMBL" id="KWV48681.1"/>
    </source>
</evidence>
<dbReference type="Proteomes" id="UP000068164">
    <property type="component" value="Unassembled WGS sequence"/>
</dbReference>
<dbReference type="EMBL" id="LNCD01000096">
    <property type="protein sequence ID" value="KWV48681.1"/>
    <property type="molecule type" value="Genomic_DNA"/>
</dbReference>
<reference evidence="1 2" key="1">
    <citation type="submission" date="2015-11" db="EMBL/GenBank/DDBJ databases">
        <title>Draft Genome Sequence of the Strain BR 10423 (Rhizobium sp.) isolated from nodules of Mimosa pudica.</title>
        <authorList>
            <person name="Barauna A.C."/>
            <person name="Zilli J.E."/>
            <person name="Simoes-Araujo J.L."/>
            <person name="Reis V.M."/>
            <person name="James E.K."/>
            <person name="Reis F.B.Jr."/>
            <person name="Rouws L.F."/>
            <person name="Passos S.R."/>
            <person name="Gois S.R."/>
        </authorList>
    </citation>
    <scope>NUCLEOTIDE SEQUENCE [LARGE SCALE GENOMIC DNA]</scope>
    <source>
        <strain evidence="1 2">BR10423</strain>
    </source>
</reference>
<comment type="caution">
    <text evidence="1">The sequence shown here is derived from an EMBL/GenBank/DDBJ whole genome shotgun (WGS) entry which is preliminary data.</text>
</comment>
<dbReference type="AlphaFoldDB" id="A0A120FJ83"/>
<keyword evidence="2" id="KW-1185">Reference proteome</keyword>